<accession>A0A916Q9I8</accession>
<proteinExistence type="predicted"/>
<gene>
    <name evidence="1" type="ORF">PRECH8_00030</name>
</gene>
<dbReference type="Proteomes" id="UP000654993">
    <property type="component" value="Unassembled WGS sequence"/>
</dbReference>
<name>A0A916Q9I8_9BACL</name>
<evidence type="ECO:0008006" key="3">
    <source>
        <dbReference type="Google" id="ProtNLM"/>
    </source>
</evidence>
<dbReference type="EMBL" id="BMAQ01000001">
    <property type="protein sequence ID" value="GFR36707.1"/>
    <property type="molecule type" value="Genomic_DNA"/>
</dbReference>
<dbReference type="AlphaFoldDB" id="A0A916Q9I8"/>
<evidence type="ECO:0000313" key="2">
    <source>
        <dbReference type="Proteomes" id="UP000654993"/>
    </source>
</evidence>
<dbReference type="Pfam" id="PF14398">
    <property type="entry name" value="ATPgrasp_YheCD"/>
    <property type="match status" value="1"/>
</dbReference>
<dbReference type="SUPFAM" id="SSF56059">
    <property type="entry name" value="Glutathione synthetase ATP-binding domain-like"/>
    <property type="match status" value="1"/>
</dbReference>
<reference evidence="1" key="1">
    <citation type="submission" date="2020-08" db="EMBL/GenBank/DDBJ databases">
        <authorList>
            <person name="Uke A."/>
            <person name="Chhe C."/>
            <person name="Baramee S."/>
            <person name="Kosugi A."/>
        </authorList>
    </citation>
    <scope>NUCLEOTIDE SEQUENCE</scope>
    <source>
        <strain evidence="1">DA-C8</strain>
    </source>
</reference>
<dbReference type="Gene3D" id="3.30.470.20">
    <property type="entry name" value="ATP-grasp fold, B domain"/>
    <property type="match status" value="1"/>
</dbReference>
<sequence>MRMIASKWKKFDVLRRHRGVARHIPYMRPFSESALREMLQRFRFVVAKPYVGTGGGGVIKIARTGDGRYLTHYRFQEIMHPSWGSLLRYINRIRRRRQYMIQQGIDLATVNGRRVDYRVKIVKRPSGHWHITAFVARLARPGLFVTNLAQGGELMSGRRALKSAFPKLAADKRLTMTGVARTCTKLLEQRYPGIGQLGYDFGIDKRGTVWILEVNTRPH</sequence>
<keyword evidence="2" id="KW-1185">Reference proteome</keyword>
<organism evidence="1 2">
    <name type="scientific">Insulibacter thermoxylanivorax</name>
    <dbReference type="NCBI Taxonomy" id="2749268"/>
    <lineage>
        <taxon>Bacteria</taxon>
        <taxon>Bacillati</taxon>
        <taxon>Bacillota</taxon>
        <taxon>Bacilli</taxon>
        <taxon>Bacillales</taxon>
        <taxon>Paenibacillaceae</taxon>
        <taxon>Insulibacter</taxon>
    </lineage>
</organism>
<evidence type="ECO:0000313" key="1">
    <source>
        <dbReference type="EMBL" id="GFR36707.1"/>
    </source>
</evidence>
<reference evidence="1" key="2">
    <citation type="journal article" date="2021" name="Data Brief">
        <title>Draft genome sequence data of the facultative, thermophilic, xylanolytic bacterium Paenibacillus sp. strain DA-C8.</title>
        <authorList>
            <person name="Chhe C."/>
            <person name="Uke A."/>
            <person name="Baramee S."/>
            <person name="Ungkulpasvich U."/>
            <person name="Tachaapaikoon C."/>
            <person name="Pason P."/>
            <person name="Waeonukul R."/>
            <person name="Ratanakhanokchai K."/>
            <person name="Kosugi A."/>
        </authorList>
    </citation>
    <scope>NUCLEOTIDE SEQUENCE</scope>
    <source>
        <strain evidence="1">DA-C8</strain>
    </source>
</reference>
<comment type="caution">
    <text evidence="1">The sequence shown here is derived from an EMBL/GenBank/DDBJ whole genome shotgun (WGS) entry which is preliminary data.</text>
</comment>
<protein>
    <recommendedName>
        <fullName evidence="3">YheC/D like ATP-grasp</fullName>
    </recommendedName>
</protein>
<dbReference type="InterPro" id="IPR026838">
    <property type="entry name" value="YheC/D"/>
</dbReference>
<dbReference type="RefSeq" id="WP_200965011.1">
    <property type="nucleotide sequence ID" value="NZ_BMAQ01000001.1"/>
</dbReference>